<dbReference type="EMBL" id="FLUQ01000003">
    <property type="protein sequence ID" value="SBW07521.1"/>
    <property type="molecule type" value="Genomic_DNA"/>
</dbReference>
<evidence type="ECO:0000313" key="1">
    <source>
        <dbReference type="EMBL" id="SBW07521.1"/>
    </source>
</evidence>
<gene>
    <name evidence="1" type="ORF">KL86DPRO_30071</name>
</gene>
<sequence length="103" mass="11714">MPQDDFPQRFERAYVALVNERAMLRGYKKGEFAAKLWPWMKPKVAATRWNAIREKAVHTGKPQSVTIADALRMADALGEDVGYLMVIAKESVRKEFSDAGKKE</sequence>
<reference evidence="1" key="1">
    <citation type="submission" date="2016-04" db="EMBL/GenBank/DDBJ databases">
        <authorList>
            <person name="Evans L.H."/>
            <person name="Alamgir A."/>
            <person name="Owens N."/>
            <person name="Weber N.D."/>
            <person name="Virtaneva K."/>
            <person name="Barbian K."/>
            <person name="Babar A."/>
            <person name="Rosenke K."/>
        </authorList>
    </citation>
    <scope>NUCLEOTIDE SEQUENCE</scope>
    <source>
        <strain evidence="1">86</strain>
    </source>
</reference>
<organism evidence="1">
    <name type="scientific">uncultured delta proteobacterium</name>
    <dbReference type="NCBI Taxonomy" id="34034"/>
    <lineage>
        <taxon>Bacteria</taxon>
        <taxon>Deltaproteobacteria</taxon>
        <taxon>environmental samples</taxon>
    </lineage>
</organism>
<name>A0A212K731_9DELT</name>
<accession>A0A212K731</accession>
<protein>
    <submittedName>
        <fullName evidence="1">Uncharacterized protein</fullName>
    </submittedName>
</protein>
<proteinExistence type="predicted"/>
<dbReference type="AlphaFoldDB" id="A0A212K731"/>